<evidence type="ECO:0000313" key="2">
    <source>
        <dbReference type="EMBL" id="MFC5217291.1"/>
    </source>
</evidence>
<accession>A0ABW0CN95</accession>
<dbReference type="PROSITE" id="PS51257">
    <property type="entry name" value="PROKAR_LIPOPROTEIN"/>
    <property type="match status" value="1"/>
</dbReference>
<name>A0ABW0CN95_STRCD</name>
<gene>
    <name evidence="2" type="ORF">ACFPQ9_25975</name>
</gene>
<keyword evidence="3" id="KW-1185">Reference proteome</keyword>
<feature type="transmembrane region" description="Helical" evidence="1">
    <location>
        <begin position="31"/>
        <end position="49"/>
    </location>
</feature>
<evidence type="ECO:0000313" key="3">
    <source>
        <dbReference type="Proteomes" id="UP001596263"/>
    </source>
</evidence>
<evidence type="ECO:0008006" key="4">
    <source>
        <dbReference type="Google" id="ProtNLM"/>
    </source>
</evidence>
<dbReference type="Proteomes" id="UP001596263">
    <property type="component" value="Unassembled WGS sequence"/>
</dbReference>
<dbReference type="RefSeq" id="WP_380857847.1">
    <property type="nucleotide sequence ID" value="NZ_JBHSKM010000019.1"/>
</dbReference>
<proteinExistence type="predicted"/>
<organism evidence="2 3">
    <name type="scientific">Streptomyces coerulescens</name>
    <dbReference type="NCBI Taxonomy" id="29304"/>
    <lineage>
        <taxon>Bacteria</taxon>
        <taxon>Bacillati</taxon>
        <taxon>Actinomycetota</taxon>
        <taxon>Actinomycetes</taxon>
        <taxon>Kitasatosporales</taxon>
        <taxon>Streptomycetaceae</taxon>
        <taxon>Streptomyces</taxon>
    </lineage>
</organism>
<keyword evidence="1" id="KW-0812">Transmembrane</keyword>
<keyword evidence="1" id="KW-0472">Membrane</keyword>
<keyword evidence="1" id="KW-1133">Transmembrane helix</keyword>
<comment type="caution">
    <text evidence="2">The sequence shown here is derived from an EMBL/GenBank/DDBJ whole genome shotgun (WGS) entry which is preliminary data.</text>
</comment>
<evidence type="ECO:0000256" key="1">
    <source>
        <dbReference type="SAM" id="Phobius"/>
    </source>
</evidence>
<reference evidence="3" key="1">
    <citation type="journal article" date="2019" name="Int. J. Syst. Evol. Microbiol.">
        <title>The Global Catalogue of Microorganisms (GCM) 10K type strain sequencing project: providing services to taxonomists for standard genome sequencing and annotation.</title>
        <authorList>
            <consortium name="The Broad Institute Genomics Platform"/>
            <consortium name="The Broad Institute Genome Sequencing Center for Infectious Disease"/>
            <person name="Wu L."/>
            <person name="Ma J."/>
        </authorList>
    </citation>
    <scope>NUCLEOTIDE SEQUENCE [LARGE SCALE GENOMIC DNA]</scope>
    <source>
        <strain evidence="3">KCTC 42586</strain>
    </source>
</reference>
<dbReference type="EMBL" id="JBHSKM010000019">
    <property type="protein sequence ID" value="MFC5217291.1"/>
    <property type="molecule type" value="Genomic_DNA"/>
</dbReference>
<sequence length="117" mass="13326">MTTHRRYQYAATAGAVLLAAACTSALIHRAYVAAALFGFGVLVLTEAALREHRRLRRRRLEDNWARRRALGENPPALTPCCLLNAHAVDDIHDRHCTSDHTLSRFLDRIEQQHREET</sequence>
<protein>
    <recommendedName>
        <fullName evidence="4">Lipoprotein</fullName>
    </recommendedName>
</protein>